<evidence type="ECO:0000313" key="3">
    <source>
        <dbReference type="Proteomes" id="UP000578091"/>
    </source>
</evidence>
<sequence>MDREKQCAARSLRLKRFIGFIRSGRIGLRARKARRYPIRSPQQENTRKHAHRETAGVSPLNDVHEVP</sequence>
<name>A0A853J7R8_9GAMM</name>
<feature type="region of interest" description="Disordered" evidence="1">
    <location>
        <begin position="33"/>
        <end position="67"/>
    </location>
</feature>
<protein>
    <submittedName>
        <fullName evidence="2">Uncharacterized protein</fullName>
    </submittedName>
</protein>
<dbReference type="RefSeq" id="WP_180676958.1">
    <property type="nucleotide sequence ID" value="NZ_JACCKA010000017.1"/>
</dbReference>
<reference evidence="2 3" key="1">
    <citation type="submission" date="2020-07" db="EMBL/GenBank/DDBJ databases">
        <title>Luteimonas sp. SJ-92.</title>
        <authorList>
            <person name="Huang X.-X."/>
            <person name="Xu L."/>
            <person name="Sun J.-Q."/>
        </authorList>
    </citation>
    <scope>NUCLEOTIDE SEQUENCE [LARGE SCALE GENOMIC DNA]</scope>
    <source>
        <strain evidence="2 3">SJ-92</strain>
    </source>
</reference>
<evidence type="ECO:0000313" key="2">
    <source>
        <dbReference type="EMBL" id="NZA25151.1"/>
    </source>
</evidence>
<dbReference type="EMBL" id="JACCKA010000017">
    <property type="protein sequence ID" value="NZA25151.1"/>
    <property type="molecule type" value="Genomic_DNA"/>
</dbReference>
<comment type="caution">
    <text evidence="2">The sequence shown here is derived from an EMBL/GenBank/DDBJ whole genome shotgun (WGS) entry which is preliminary data.</text>
</comment>
<accession>A0A853J7R8</accession>
<dbReference type="AlphaFoldDB" id="A0A853J7R8"/>
<dbReference type="Proteomes" id="UP000578091">
    <property type="component" value="Unassembled WGS sequence"/>
</dbReference>
<gene>
    <name evidence="2" type="ORF">H0E84_02035</name>
</gene>
<evidence type="ECO:0000256" key="1">
    <source>
        <dbReference type="SAM" id="MobiDB-lite"/>
    </source>
</evidence>
<keyword evidence="3" id="KW-1185">Reference proteome</keyword>
<organism evidence="2 3">
    <name type="scientific">Luteimonas salinisoli</name>
    <dbReference type="NCBI Taxonomy" id="2752307"/>
    <lineage>
        <taxon>Bacteria</taxon>
        <taxon>Pseudomonadati</taxon>
        <taxon>Pseudomonadota</taxon>
        <taxon>Gammaproteobacteria</taxon>
        <taxon>Lysobacterales</taxon>
        <taxon>Lysobacteraceae</taxon>
        <taxon>Luteimonas</taxon>
    </lineage>
</organism>
<proteinExistence type="predicted"/>